<dbReference type="InterPro" id="IPR000177">
    <property type="entry name" value="Apple"/>
</dbReference>
<name>U6M1Y7_EIMMA</name>
<reference evidence="5" key="2">
    <citation type="submission" date="2013-10" db="EMBL/GenBank/DDBJ databases">
        <authorList>
            <person name="Aslett M."/>
        </authorList>
    </citation>
    <scope>NUCLEOTIDE SEQUENCE [LARGE SCALE GENOMIC DNA]</scope>
    <source>
        <strain evidence="5">Weybridge</strain>
    </source>
</reference>
<dbReference type="SMART" id="SM00223">
    <property type="entry name" value="APPLE"/>
    <property type="match status" value="9"/>
</dbReference>
<feature type="domain" description="Apple" evidence="4">
    <location>
        <begin position="855"/>
        <end position="923"/>
    </location>
</feature>
<dbReference type="OrthoDB" id="9448935at2759"/>
<feature type="domain" description="Apple" evidence="4">
    <location>
        <begin position="781"/>
        <end position="852"/>
    </location>
</feature>
<dbReference type="PANTHER" id="PTHR33946">
    <property type="match status" value="1"/>
</dbReference>
<keyword evidence="6" id="KW-1185">Reference proteome</keyword>
<protein>
    <recommendedName>
        <fullName evidence="4">Apple domain-containing protein</fullName>
    </recommendedName>
</protein>
<keyword evidence="3" id="KW-0732">Signal</keyword>
<dbReference type="PROSITE" id="PS50948">
    <property type="entry name" value="PAN"/>
    <property type="match status" value="7"/>
</dbReference>
<evidence type="ECO:0000313" key="5">
    <source>
        <dbReference type="EMBL" id="CDJ57063.1"/>
    </source>
</evidence>
<dbReference type="SMART" id="SM00473">
    <property type="entry name" value="PAN_AP"/>
    <property type="match status" value="7"/>
</dbReference>
<keyword evidence="2" id="KW-1015">Disulfide bond</keyword>
<organism evidence="5 6">
    <name type="scientific">Eimeria maxima</name>
    <name type="common">Coccidian parasite</name>
    <dbReference type="NCBI Taxonomy" id="5804"/>
    <lineage>
        <taxon>Eukaryota</taxon>
        <taxon>Sar</taxon>
        <taxon>Alveolata</taxon>
        <taxon>Apicomplexa</taxon>
        <taxon>Conoidasida</taxon>
        <taxon>Coccidia</taxon>
        <taxon>Eucoccidiorida</taxon>
        <taxon>Eimeriorina</taxon>
        <taxon>Eimeriidae</taxon>
        <taxon>Eimeria</taxon>
    </lineage>
</organism>
<dbReference type="SUPFAM" id="SSF57414">
    <property type="entry name" value="Hairpin loop containing domain-like"/>
    <property type="match status" value="7"/>
</dbReference>
<dbReference type="GO" id="GO:0006508">
    <property type="term" value="P:proteolysis"/>
    <property type="evidence" value="ECO:0007669"/>
    <property type="project" value="InterPro"/>
</dbReference>
<feature type="domain" description="Apple" evidence="4">
    <location>
        <begin position="243"/>
        <end position="328"/>
    </location>
</feature>
<dbReference type="InterPro" id="IPR003609">
    <property type="entry name" value="Pan_app"/>
</dbReference>
<evidence type="ECO:0000313" key="6">
    <source>
        <dbReference type="Proteomes" id="UP000030763"/>
    </source>
</evidence>
<feature type="domain" description="Apple" evidence="4">
    <location>
        <begin position="708"/>
        <end position="774"/>
    </location>
</feature>
<evidence type="ECO:0000259" key="4">
    <source>
        <dbReference type="PROSITE" id="PS50948"/>
    </source>
</evidence>
<reference evidence="5" key="1">
    <citation type="submission" date="2013-10" db="EMBL/GenBank/DDBJ databases">
        <title>Genomic analysis of the causative agents of coccidiosis in chickens.</title>
        <authorList>
            <person name="Reid A.J."/>
            <person name="Blake D."/>
            <person name="Billington K."/>
            <person name="Browne H."/>
            <person name="Dunn M."/>
            <person name="Hung S."/>
            <person name="Kawahara F."/>
            <person name="Miranda-Saavedra D."/>
            <person name="Mourier T."/>
            <person name="Nagra H."/>
            <person name="Otto T.D."/>
            <person name="Rawlings N."/>
            <person name="Sanchez A."/>
            <person name="Sanders M."/>
            <person name="Subramaniam C."/>
            <person name="Tay Y."/>
            <person name="Dear P."/>
            <person name="Doerig C."/>
            <person name="Gruber A."/>
            <person name="Parkinson J."/>
            <person name="Shirley M."/>
            <person name="Wan K.L."/>
            <person name="Berriman M."/>
            <person name="Tomley F."/>
            <person name="Pain A."/>
        </authorList>
    </citation>
    <scope>NUCLEOTIDE SEQUENCE [LARGE SCALE GENOMIC DNA]</scope>
    <source>
        <strain evidence="5">Weybridge</strain>
    </source>
</reference>
<evidence type="ECO:0000256" key="2">
    <source>
        <dbReference type="ARBA" id="ARBA00023157"/>
    </source>
</evidence>
<dbReference type="AlphaFoldDB" id="U6M1Y7"/>
<feature type="chain" id="PRO_5004673232" description="Apple domain-containing protein" evidence="3">
    <location>
        <begin position="25"/>
        <end position="923"/>
    </location>
</feature>
<evidence type="ECO:0000256" key="3">
    <source>
        <dbReference type="SAM" id="SignalP"/>
    </source>
</evidence>
<sequence>MRQLQRVAALAGLGAAMWPQGTTAWMAPNRRHHENQSGNFGAPVSMLETQWGSPYTEIAVLKTDNALDFFFSRVLGDTDADLLPIIEHEAVESGTPEDKEEFSCNLTGYVRKEEEGLHLTVRGVEAESDCQQMCGQVPQCLLATFDGAFCKMYTFVGTLEEGKGSVVFQGCDSSCYKRGKRHDGEGIILGRTPNPHVCQAMCRASKGCIGFSWEKSTKLCTSHTSEGNYKSARGFVSGPRDLCSVNTQPVDYAGSISLAEFSGNGPNDLEAKNVGSESICRRMCLSSPACTWVTYNTADFKCYLKPREGRIVHYKNGDRTSARYADSSCYLKNVKFTASAYTSVQKDYLQECVHACAMDKKCTRWSYNTQKKTCLMFNGEAPYTSDYNEANSWSGPSTGCGPEPLYLTQKDAPACSIHGVRYQGVPLSSVATATANECQAACLDATGCEAFSFDYKGKICYFYIASNTRQTITNYNFVSGPRQCAGCQESGIEYNDPIQEITNVETPENCQLLCQATAHCARYSFVANSCRLFNYEVTSKKNVLAISGPRYCTGACDLNGYFAPNKDYGYLKETEAHTKEECRALCKKDPKCSNFTHWEDRRCYLKDEESLRLVGVPEIKAATGFLTCSSCLAEGVGIKVDDSKNLLWRLEAYNGEECRWRCDIMNSCTRFVYNTLTKVCSLLKGDSVKTSAVELISGPSRCVVDNSCFFRNTTLGGGETVKRAQTETAEECQELCAISPRCTYFTFAAGQCSLLAGNLTSQEGEGWTSGPKKCFALKSLCNEKGIDYEGGELKNVTTETVEDCRQLCYNEPQCRLYTYKKTEKTCSLKSLDAVANRKKADENTLSGSKYGCARCARGGFSYRGYTITKINEIPDETSCQLQCENNSKCLAFSYFREEKICELKSKIKEIKVDTNAVSGPRRC</sequence>
<dbReference type="RefSeq" id="XP_013333713.1">
    <property type="nucleotide sequence ID" value="XM_013478259.1"/>
</dbReference>
<gene>
    <name evidence="5" type="ORF">EMWEY_00029270</name>
</gene>
<dbReference type="Proteomes" id="UP000030763">
    <property type="component" value="Unassembled WGS sequence"/>
</dbReference>
<dbReference type="GeneID" id="25336913"/>
<feature type="domain" description="Apple" evidence="4">
    <location>
        <begin position="329"/>
        <end position="400"/>
    </location>
</feature>
<feature type="signal peptide" evidence="3">
    <location>
        <begin position="1"/>
        <end position="24"/>
    </location>
</feature>
<evidence type="ECO:0000256" key="1">
    <source>
        <dbReference type="ARBA" id="ARBA00022737"/>
    </source>
</evidence>
<dbReference type="Gene3D" id="3.50.4.10">
    <property type="entry name" value="Hepatocyte Growth Factor"/>
    <property type="match status" value="10"/>
</dbReference>
<dbReference type="VEuPathDB" id="ToxoDB:EMWEY_00029270"/>
<feature type="domain" description="Apple" evidence="4">
    <location>
        <begin position="487"/>
        <end position="556"/>
    </location>
</feature>
<dbReference type="CDD" id="cd01100">
    <property type="entry name" value="APPLE_Factor_XI_like"/>
    <property type="match status" value="4"/>
</dbReference>
<dbReference type="OMA" id="NCCADCA"/>
<dbReference type="Pfam" id="PF00024">
    <property type="entry name" value="PAN_1"/>
    <property type="match status" value="8"/>
</dbReference>
<dbReference type="EMBL" id="HG719210">
    <property type="protein sequence ID" value="CDJ57063.1"/>
    <property type="molecule type" value="Genomic_DNA"/>
</dbReference>
<dbReference type="PANTHER" id="PTHR33946:SF4">
    <property type="entry name" value="COAGULATION FACTOR XI"/>
    <property type="match status" value="1"/>
</dbReference>
<feature type="domain" description="Apple" evidence="4">
    <location>
        <begin position="415"/>
        <end position="484"/>
    </location>
</feature>
<proteinExistence type="predicted"/>
<dbReference type="Pfam" id="PF14295">
    <property type="entry name" value="PAN_4"/>
    <property type="match status" value="2"/>
</dbReference>
<keyword evidence="1" id="KW-0677">Repeat</keyword>
<dbReference type="GO" id="GO:0005576">
    <property type="term" value="C:extracellular region"/>
    <property type="evidence" value="ECO:0007669"/>
    <property type="project" value="InterPro"/>
</dbReference>
<accession>U6M1Y7</accession>